<name>A0ABT1K553_9ACTN</name>
<comment type="caution">
    <text evidence="2">The sequence shown here is derived from an EMBL/GenBank/DDBJ whole genome shotgun (WGS) entry which is preliminary data.</text>
</comment>
<dbReference type="Proteomes" id="UP001320766">
    <property type="component" value="Unassembled WGS sequence"/>
</dbReference>
<protein>
    <submittedName>
        <fullName evidence="2">Uncharacterized protein</fullName>
    </submittedName>
</protein>
<reference evidence="2 3" key="1">
    <citation type="submission" date="2022-06" db="EMBL/GenBank/DDBJ databases">
        <title>Sequencing the genomes of 1000 actinobacteria strains.</title>
        <authorList>
            <person name="Klenk H.-P."/>
        </authorList>
    </citation>
    <scope>NUCLEOTIDE SEQUENCE [LARGE SCALE GENOMIC DNA]</scope>
    <source>
        <strain evidence="2 3">DSM 44170</strain>
    </source>
</reference>
<evidence type="ECO:0000256" key="1">
    <source>
        <dbReference type="SAM" id="MobiDB-lite"/>
    </source>
</evidence>
<feature type="compositionally biased region" description="Basic and acidic residues" evidence="1">
    <location>
        <begin position="47"/>
        <end position="60"/>
    </location>
</feature>
<dbReference type="EMBL" id="JAMZEC010000001">
    <property type="protein sequence ID" value="MCP2349140.1"/>
    <property type="molecule type" value="Genomic_DNA"/>
</dbReference>
<keyword evidence="3" id="KW-1185">Reference proteome</keyword>
<accession>A0ABT1K553</accession>
<feature type="region of interest" description="Disordered" evidence="1">
    <location>
        <begin position="26"/>
        <end position="60"/>
    </location>
</feature>
<organism evidence="2 3">
    <name type="scientific">Nonomuraea roseoviolacea subsp. carminata</name>
    <dbReference type="NCBI Taxonomy" id="160689"/>
    <lineage>
        <taxon>Bacteria</taxon>
        <taxon>Bacillati</taxon>
        <taxon>Actinomycetota</taxon>
        <taxon>Actinomycetes</taxon>
        <taxon>Streptosporangiales</taxon>
        <taxon>Streptosporangiaceae</taxon>
        <taxon>Nonomuraea</taxon>
    </lineage>
</organism>
<evidence type="ECO:0000313" key="3">
    <source>
        <dbReference type="Proteomes" id="UP001320766"/>
    </source>
</evidence>
<dbReference type="RefSeq" id="WP_253773450.1">
    <property type="nucleotide sequence ID" value="NZ_BAAAVE010000007.1"/>
</dbReference>
<sequence length="60" mass="6907">MLIRSFPEPDVPADLLAQVRDLRRMARPGPSFPSPEGRAHRLSFHHARTELHPGEIDRLR</sequence>
<proteinExistence type="predicted"/>
<evidence type="ECO:0000313" key="2">
    <source>
        <dbReference type="EMBL" id="MCP2349140.1"/>
    </source>
</evidence>
<gene>
    <name evidence="2" type="ORF">HD595_005262</name>
</gene>